<evidence type="ECO:0000259" key="7">
    <source>
        <dbReference type="PROSITE" id="PS50811"/>
    </source>
</evidence>
<dbReference type="InterPro" id="IPR018872">
    <property type="entry name" value="Zn-cluster-dom"/>
</dbReference>
<dbReference type="Pfam" id="PF03106">
    <property type="entry name" value="WRKY"/>
    <property type="match status" value="1"/>
</dbReference>
<evidence type="ECO:0000256" key="1">
    <source>
        <dbReference type="ARBA" id="ARBA00004123"/>
    </source>
</evidence>
<reference evidence="8" key="1">
    <citation type="submission" date="2022-05" db="EMBL/GenBank/DDBJ databases">
        <title>The Musa troglodytarum L. genome provides insights into the mechanism of non-climacteric behaviour and enrichment of carotenoids.</title>
        <authorList>
            <person name="Wang J."/>
        </authorList>
    </citation>
    <scope>NUCLEOTIDE SEQUENCE</scope>
    <source>
        <tissue evidence="8">Leaf</tissue>
    </source>
</reference>
<evidence type="ECO:0000313" key="8">
    <source>
        <dbReference type="EMBL" id="URE49667.1"/>
    </source>
</evidence>
<dbReference type="InterPro" id="IPR003657">
    <property type="entry name" value="WRKY_dom"/>
</dbReference>
<dbReference type="InterPro" id="IPR044810">
    <property type="entry name" value="WRKY_plant"/>
</dbReference>
<keyword evidence="9" id="KW-1185">Reference proteome</keyword>
<evidence type="ECO:0000256" key="6">
    <source>
        <dbReference type="SAM" id="MobiDB-lite"/>
    </source>
</evidence>
<keyword evidence="3" id="KW-0238">DNA-binding</keyword>
<dbReference type="InterPro" id="IPR036576">
    <property type="entry name" value="WRKY_dom_sf"/>
</dbReference>
<dbReference type="PANTHER" id="PTHR31282">
    <property type="entry name" value="WRKY TRANSCRIPTION FACTOR 21-RELATED"/>
    <property type="match status" value="1"/>
</dbReference>
<dbReference type="SUPFAM" id="SSF118290">
    <property type="entry name" value="WRKY DNA-binding domain"/>
    <property type="match status" value="1"/>
</dbReference>
<dbReference type="AlphaFoldDB" id="A0A9E7IIW9"/>
<keyword evidence="5" id="KW-0539">Nucleus</keyword>
<dbReference type="GO" id="GO:0003700">
    <property type="term" value="F:DNA-binding transcription factor activity"/>
    <property type="evidence" value="ECO:0007669"/>
    <property type="project" value="InterPro"/>
</dbReference>
<dbReference type="GO" id="GO:0005634">
    <property type="term" value="C:nucleus"/>
    <property type="evidence" value="ECO:0007669"/>
    <property type="project" value="UniProtKB-SubCell"/>
</dbReference>
<dbReference type="Pfam" id="PF10533">
    <property type="entry name" value="Plant_zn_clust"/>
    <property type="match status" value="1"/>
</dbReference>
<dbReference type="GO" id="GO:0043565">
    <property type="term" value="F:sequence-specific DNA binding"/>
    <property type="evidence" value="ECO:0007669"/>
    <property type="project" value="InterPro"/>
</dbReference>
<evidence type="ECO:0000256" key="5">
    <source>
        <dbReference type="ARBA" id="ARBA00023242"/>
    </source>
</evidence>
<dbReference type="Proteomes" id="UP001055439">
    <property type="component" value="Chromosome 9"/>
</dbReference>
<evidence type="ECO:0000313" key="9">
    <source>
        <dbReference type="Proteomes" id="UP001055439"/>
    </source>
</evidence>
<sequence length="387" mass="43190">MKKGVKRGRFPARSLLLSLHTLQFHGWHGKTSIIHNLGFFAKVSSRISPPILFCGFDMEEVEKANRAAVESCHRILSLLSQPQDQVLSQDLLAGTKEAVSRFRRLVSLLSNSIGHGRVRMVHKVQYPSNHKIFSDNHSVLQIDLAPNPLQLLPSNIIENSVQALDSSAKNPLQITQGSFLESQFGPQAASSNQHQFLKCQQENDQRFQLHHLKFQPDMFTRSHSAINLKFESSNCTPSLSSLSMGRSVASLDGKSFHPIGGLAASSVHPPPKRRCICRGVDGDGKCATNQRCHCSKRRKLRVKRSIKVPAISNKPADTPPDEYSWRKYGQKPIKGSPHPRGYYKCSSMRGCPARKQVERCLEDPSMFIVTYEGEHNHAGLLTQSAQT</sequence>
<keyword evidence="4" id="KW-0804">Transcription</keyword>
<keyword evidence="2" id="KW-0805">Transcription regulation</keyword>
<gene>
    <name evidence="8" type="ORF">MUK42_14406</name>
</gene>
<evidence type="ECO:0000256" key="3">
    <source>
        <dbReference type="ARBA" id="ARBA00023125"/>
    </source>
</evidence>
<dbReference type="Gene3D" id="2.20.25.80">
    <property type="entry name" value="WRKY domain"/>
    <property type="match status" value="1"/>
</dbReference>
<feature type="region of interest" description="Disordered" evidence="6">
    <location>
        <begin position="311"/>
        <end position="331"/>
    </location>
</feature>
<proteinExistence type="predicted"/>
<evidence type="ECO:0000256" key="2">
    <source>
        <dbReference type="ARBA" id="ARBA00023015"/>
    </source>
</evidence>
<dbReference type="OrthoDB" id="1918969at2759"/>
<dbReference type="EMBL" id="CP097511">
    <property type="protein sequence ID" value="URE49667.1"/>
    <property type="molecule type" value="Genomic_DNA"/>
</dbReference>
<protein>
    <submittedName>
        <fullName evidence="8">WRKY transcription factor</fullName>
    </submittedName>
</protein>
<comment type="subcellular location">
    <subcellularLocation>
        <location evidence="1">Nucleus</location>
    </subcellularLocation>
</comment>
<organism evidence="8 9">
    <name type="scientific">Musa troglodytarum</name>
    <name type="common">fe'i banana</name>
    <dbReference type="NCBI Taxonomy" id="320322"/>
    <lineage>
        <taxon>Eukaryota</taxon>
        <taxon>Viridiplantae</taxon>
        <taxon>Streptophyta</taxon>
        <taxon>Embryophyta</taxon>
        <taxon>Tracheophyta</taxon>
        <taxon>Spermatophyta</taxon>
        <taxon>Magnoliopsida</taxon>
        <taxon>Liliopsida</taxon>
        <taxon>Zingiberales</taxon>
        <taxon>Musaceae</taxon>
        <taxon>Musa</taxon>
    </lineage>
</organism>
<accession>A0A9E7IIW9</accession>
<dbReference type="SMART" id="SM00774">
    <property type="entry name" value="WRKY"/>
    <property type="match status" value="1"/>
</dbReference>
<feature type="domain" description="WRKY" evidence="7">
    <location>
        <begin position="314"/>
        <end position="377"/>
    </location>
</feature>
<dbReference type="FunFam" id="2.20.25.80:FF:000004">
    <property type="entry name" value="WRKY transcription factor 65"/>
    <property type="match status" value="1"/>
</dbReference>
<name>A0A9E7IIW9_9LILI</name>
<evidence type="ECO:0000256" key="4">
    <source>
        <dbReference type="ARBA" id="ARBA00023163"/>
    </source>
</evidence>
<dbReference type="PROSITE" id="PS50811">
    <property type="entry name" value="WRKY"/>
    <property type="match status" value="1"/>
</dbReference>